<gene>
    <name evidence="6" type="ORF">JZY06_01015</name>
</gene>
<evidence type="ECO:0000313" key="7">
    <source>
        <dbReference type="Proteomes" id="UP000664332"/>
    </source>
</evidence>
<feature type="region of interest" description="Disordered" evidence="4">
    <location>
        <begin position="1"/>
        <end position="21"/>
    </location>
</feature>
<keyword evidence="3" id="KW-0804">Transcription</keyword>
<dbReference type="SMART" id="SM00895">
    <property type="entry name" value="FCD"/>
    <property type="match status" value="1"/>
</dbReference>
<accession>A0A939ISW9</accession>
<name>A0A939ISW9_9CORY</name>
<proteinExistence type="predicted"/>
<dbReference type="GO" id="GO:0003677">
    <property type="term" value="F:DNA binding"/>
    <property type="evidence" value="ECO:0007669"/>
    <property type="project" value="UniProtKB-KW"/>
</dbReference>
<keyword evidence="7" id="KW-1185">Reference proteome</keyword>
<evidence type="ECO:0000313" key="6">
    <source>
        <dbReference type="EMBL" id="MBN9643219.1"/>
    </source>
</evidence>
<dbReference type="InterPro" id="IPR036388">
    <property type="entry name" value="WH-like_DNA-bd_sf"/>
</dbReference>
<feature type="region of interest" description="Disordered" evidence="4">
    <location>
        <begin position="225"/>
        <end position="247"/>
    </location>
</feature>
<evidence type="ECO:0000256" key="2">
    <source>
        <dbReference type="ARBA" id="ARBA00023125"/>
    </source>
</evidence>
<protein>
    <submittedName>
        <fullName evidence="6">GntR family transcriptional regulator</fullName>
    </submittedName>
</protein>
<dbReference type="Pfam" id="PF00392">
    <property type="entry name" value="GntR"/>
    <property type="match status" value="1"/>
</dbReference>
<feature type="compositionally biased region" description="Polar residues" evidence="4">
    <location>
        <begin position="233"/>
        <end position="247"/>
    </location>
</feature>
<dbReference type="EMBL" id="JAFLEQ010000003">
    <property type="protein sequence ID" value="MBN9643219.1"/>
    <property type="molecule type" value="Genomic_DNA"/>
</dbReference>
<dbReference type="PANTHER" id="PTHR43537:SF5">
    <property type="entry name" value="UXU OPERON TRANSCRIPTIONAL REGULATOR"/>
    <property type="match status" value="1"/>
</dbReference>
<dbReference type="GO" id="GO:0003700">
    <property type="term" value="F:DNA-binding transcription factor activity"/>
    <property type="evidence" value="ECO:0007669"/>
    <property type="project" value="InterPro"/>
</dbReference>
<dbReference type="AlphaFoldDB" id="A0A939ISW9"/>
<dbReference type="Gene3D" id="1.20.120.530">
    <property type="entry name" value="GntR ligand-binding domain-like"/>
    <property type="match status" value="1"/>
</dbReference>
<evidence type="ECO:0000259" key="5">
    <source>
        <dbReference type="PROSITE" id="PS50949"/>
    </source>
</evidence>
<reference evidence="6" key="1">
    <citation type="submission" date="2021-03" db="EMBL/GenBank/DDBJ databases">
        <authorList>
            <person name="Sun Q."/>
        </authorList>
    </citation>
    <scope>NUCLEOTIDE SEQUENCE</scope>
    <source>
        <strain evidence="6">CCM 8862</strain>
    </source>
</reference>
<dbReference type="SMART" id="SM00345">
    <property type="entry name" value="HTH_GNTR"/>
    <property type="match status" value="1"/>
</dbReference>
<comment type="caution">
    <text evidence="6">The sequence shown here is derived from an EMBL/GenBank/DDBJ whole genome shotgun (WGS) entry which is preliminary data.</text>
</comment>
<keyword evidence="2" id="KW-0238">DNA-binding</keyword>
<dbReference type="SUPFAM" id="SSF48008">
    <property type="entry name" value="GntR ligand-binding domain-like"/>
    <property type="match status" value="1"/>
</dbReference>
<evidence type="ECO:0000256" key="1">
    <source>
        <dbReference type="ARBA" id="ARBA00023015"/>
    </source>
</evidence>
<evidence type="ECO:0000256" key="4">
    <source>
        <dbReference type="SAM" id="MobiDB-lite"/>
    </source>
</evidence>
<dbReference type="InterPro" id="IPR036390">
    <property type="entry name" value="WH_DNA-bd_sf"/>
</dbReference>
<sequence>MESKAVRQIPATNNTRTGGPLSKTEMAYQVIREKITTHQVSPGHRIVLAQIAEEIDSSVVPVREAIRQLEAEGLVTFERNVGARVSMVDRTTYLDCMQTLAILEGAATRLAAPHLGEKQLAEAKALNNRMRDLLDNFDARAFTEMNRQFHRILFAACPNLHFTELVEAEWERLDYLRESIFSFVPERAHTSVREHEMLVDLIAMGADADYIEKVARQHRKRTLERYLERKTGAQATPTPGESTATGQ</sequence>
<dbReference type="Gene3D" id="1.10.10.10">
    <property type="entry name" value="Winged helix-like DNA-binding domain superfamily/Winged helix DNA-binding domain"/>
    <property type="match status" value="1"/>
</dbReference>
<dbReference type="InterPro" id="IPR008920">
    <property type="entry name" value="TF_FadR/GntR_C"/>
</dbReference>
<evidence type="ECO:0000256" key="3">
    <source>
        <dbReference type="ARBA" id="ARBA00023163"/>
    </source>
</evidence>
<dbReference type="Pfam" id="PF07729">
    <property type="entry name" value="FCD"/>
    <property type="match status" value="1"/>
</dbReference>
<feature type="domain" description="HTH gntR-type" evidence="5">
    <location>
        <begin position="21"/>
        <end position="88"/>
    </location>
</feature>
<keyword evidence="1" id="KW-0805">Transcription regulation</keyword>
<dbReference type="PANTHER" id="PTHR43537">
    <property type="entry name" value="TRANSCRIPTIONAL REGULATOR, GNTR FAMILY"/>
    <property type="match status" value="1"/>
</dbReference>
<dbReference type="PROSITE" id="PS50949">
    <property type="entry name" value="HTH_GNTR"/>
    <property type="match status" value="1"/>
</dbReference>
<organism evidence="6 7">
    <name type="scientific">Corynebacterium mendelii</name>
    <dbReference type="NCBI Taxonomy" id="2765362"/>
    <lineage>
        <taxon>Bacteria</taxon>
        <taxon>Bacillati</taxon>
        <taxon>Actinomycetota</taxon>
        <taxon>Actinomycetes</taxon>
        <taxon>Mycobacteriales</taxon>
        <taxon>Corynebacteriaceae</taxon>
        <taxon>Corynebacterium</taxon>
    </lineage>
</organism>
<dbReference type="Proteomes" id="UP000664332">
    <property type="component" value="Unassembled WGS sequence"/>
</dbReference>
<dbReference type="SUPFAM" id="SSF46785">
    <property type="entry name" value="Winged helix' DNA-binding domain"/>
    <property type="match status" value="1"/>
</dbReference>
<dbReference type="InterPro" id="IPR000524">
    <property type="entry name" value="Tscrpt_reg_HTH_GntR"/>
</dbReference>
<dbReference type="InterPro" id="IPR011711">
    <property type="entry name" value="GntR_C"/>
</dbReference>